<proteinExistence type="predicted"/>
<evidence type="ECO:0000313" key="3">
    <source>
        <dbReference type="EMBL" id="SCU69012.1"/>
    </source>
</evidence>
<dbReference type="VEuPathDB" id="TriTrypDB:TEOVI_000644700"/>
<keyword evidence="4" id="KW-1185">Reference proteome</keyword>
<sequence length="654" mass="72414">MARHPNTAIVLQPTNSAIITLDLCLQLGGPSAPLWRKSVARDENEAADRAIERLRILIAQSAGDKKSKKTSREEILKNCQPIEVLGVSSEGEQILNEENVLTKLDTSVSNKEFWRNVRQMLIGSTVVPVKYNVPTITAVVPPSALYVGAPAVCAGITALFTTEVDVQYEWCARAAPKSPAGTGASSDATVRVISTKPVFTPTTRELGESLFLRVLPEPGSDLCTQVELPQVRAEVPPMDRWTQTKQSVEAPSFRMVTYNVLHEEFCSTSSAKKTIYPFATDDILSLEYRQSRIVQELLAYNGDIICLQECGKKVYQQFFSRVMTQYGYEGCYTNKNGGVREGCACFWRRSRFFLQEKDEFPLNWSTMEKEHPALAAEVTRHPELKEALENVTSIGALVLLKDNATNEELVVGNTHLFYHANACHIRLLQVYMLLHKLKSRSDSRRGVVLCGDFNFTHTTGGYKLVTTGRTEASHHSWAKGEVFHWGCDRMLGINAAEGAGGSAEVETGLDVRRGKGESATCASKNNKNDTNNNNESNGNSVDASTSCAATSADTGVASSVKADYRPPFDVFRADMEAPMQFTDAYGVTDPEMPWTNYTMTFREVIDYVFFNPDRLLVVQTIPIPPESELSENVALPNRKYPSDHVALIADLSYK</sequence>
<evidence type="ECO:0000313" key="4">
    <source>
        <dbReference type="Proteomes" id="UP000195570"/>
    </source>
</evidence>
<dbReference type="GO" id="GO:0000288">
    <property type="term" value="P:nuclear-transcribed mRNA catabolic process, deadenylation-dependent decay"/>
    <property type="evidence" value="ECO:0007669"/>
    <property type="project" value="TreeGrafter"/>
</dbReference>
<organism evidence="3 4">
    <name type="scientific">Trypanosoma equiperdum</name>
    <dbReference type="NCBI Taxonomy" id="5694"/>
    <lineage>
        <taxon>Eukaryota</taxon>
        <taxon>Discoba</taxon>
        <taxon>Euglenozoa</taxon>
        <taxon>Kinetoplastea</taxon>
        <taxon>Metakinetoplastina</taxon>
        <taxon>Trypanosomatida</taxon>
        <taxon>Trypanosomatidae</taxon>
        <taxon>Trypanosoma</taxon>
    </lineage>
</organism>
<gene>
    <name evidence="3" type="ORF">TEOVI_000644700</name>
</gene>
<dbReference type="InterPro" id="IPR050410">
    <property type="entry name" value="CCR4/nocturin_mRNA_transcr"/>
</dbReference>
<feature type="domain" description="Endonuclease/exonuclease/phosphatase" evidence="2">
    <location>
        <begin position="256"/>
        <end position="644"/>
    </location>
</feature>
<dbReference type="GO" id="GO:0004519">
    <property type="term" value="F:endonuclease activity"/>
    <property type="evidence" value="ECO:0007669"/>
    <property type="project" value="UniProtKB-KW"/>
</dbReference>
<dbReference type="InterPro" id="IPR005135">
    <property type="entry name" value="Endo/exonuclease/phosphatase"/>
</dbReference>
<dbReference type="PANTHER" id="PTHR12121">
    <property type="entry name" value="CARBON CATABOLITE REPRESSOR PROTEIN 4"/>
    <property type="match status" value="1"/>
</dbReference>
<dbReference type="Proteomes" id="UP000195570">
    <property type="component" value="Unassembled WGS sequence"/>
</dbReference>
<feature type="region of interest" description="Disordered" evidence="1">
    <location>
        <begin position="502"/>
        <end position="545"/>
    </location>
</feature>
<dbReference type="GO" id="GO:0005739">
    <property type="term" value="C:mitochondrion"/>
    <property type="evidence" value="ECO:0007669"/>
    <property type="project" value="TreeGrafter"/>
</dbReference>
<evidence type="ECO:0000259" key="2">
    <source>
        <dbReference type="Pfam" id="PF03372"/>
    </source>
</evidence>
<keyword evidence="3" id="KW-0540">Nuclease</keyword>
<protein>
    <submittedName>
        <fullName evidence="3">Endonuclease/Exonuclease/phosphatase family, putative</fullName>
    </submittedName>
</protein>
<keyword evidence="3" id="KW-0378">Hydrolase</keyword>
<dbReference type="Pfam" id="PF03372">
    <property type="entry name" value="Exo_endo_phos"/>
    <property type="match status" value="1"/>
</dbReference>
<comment type="caution">
    <text evidence="3">The sequence shown here is derived from an EMBL/GenBank/DDBJ whole genome shotgun (WGS) entry which is preliminary data.</text>
</comment>
<feature type="compositionally biased region" description="Low complexity" evidence="1">
    <location>
        <begin position="528"/>
        <end position="545"/>
    </location>
</feature>
<dbReference type="AlphaFoldDB" id="A0A1G4IAA5"/>
<accession>A0A1G4IAA5</accession>
<keyword evidence="3" id="KW-0255">Endonuclease</keyword>
<dbReference type="SUPFAM" id="SSF56219">
    <property type="entry name" value="DNase I-like"/>
    <property type="match status" value="1"/>
</dbReference>
<dbReference type="Gene3D" id="3.60.10.10">
    <property type="entry name" value="Endonuclease/exonuclease/phosphatase"/>
    <property type="match status" value="1"/>
</dbReference>
<name>A0A1G4IAA5_TRYEQ</name>
<dbReference type="PANTHER" id="PTHR12121:SF37">
    <property type="entry name" value="2',5'-PHOSPHODIESTERASE 12"/>
    <property type="match status" value="1"/>
</dbReference>
<dbReference type="GeneID" id="92380381"/>
<dbReference type="GO" id="GO:0000175">
    <property type="term" value="F:3'-5'-RNA exonuclease activity"/>
    <property type="evidence" value="ECO:0007669"/>
    <property type="project" value="TreeGrafter"/>
</dbReference>
<evidence type="ECO:0000256" key="1">
    <source>
        <dbReference type="SAM" id="MobiDB-lite"/>
    </source>
</evidence>
<dbReference type="EMBL" id="CZPT02001130">
    <property type="protein sequence ID" value="SCU69012.1"/>
    <property type="molecule type" value="Genomic_DNA"/>
</dbReference>
<dbReference type="RefSeq" id="XP_067080063.1">
    <property type="nucleotide sequence ID" value="XM_067223962.1"/>
</dbReference>
<dbReference type="InterPro" id="IPR036691">
    <property type="entry name" value="Endo/exonu/phosph_ase_sf"/>
</dbReference>
<reference evidence="3" key="1">
    <citation type="submission" date="2016-09" db="EMBL/GenBank/DDBJ databases">
        <authorList>
            <person name="Hebert L."/>
            <person name="Moumen B."/>
        </authorList>
    </citation>
    <scope>NUCLEOTIDE SEQUENCE [LARGE SCALE GENOMIC DNA]</scope>
    <source>
        <strain evidence="3">OVI</strain>
    </source>
</reference>